<evidence type="ECO:0000313" key="2">
    <source>
        <dbReference type="Proteomes" id="UP000035352"/>
    </source>
</evidence>
<dbReference type="AlphaFoldDB" id="A0A0G3BNB0"/>
<gene>
    <name evidence="1" type="ORF">AAW51_2145</name>
</gene>
<evidence type="ECO:0000313" key="1">
    <source>
        <dbReference type="EMBL" id="AKJ28836.1"/>
    </source>
</evidence>
<sequence length="82" mass="8840">MTCTSSTVLSLAQPVVDKTEALAVLESLRDAVERGEIKAFACVGLASDHSTRMWSATVTKTTRLELIGAMTHMLHCYEAGRA</sequence>
<protein>
    <submittedName>
        <fullName evidence="1">Uncharacterized protein</fullName>
    </submittedName>
</protein>
<name>A0A0G3BNB0_9BURK</name>
<keyword evidence="2" id="KW-1185">Reference proteome</keyword>
<dbReference type="STRING" id="413882.AAW51_2145"/>
<dbReference type="KEGG" id="pbh:AAW51_2145"/>
<reference evidence="1 2" key="1">
    <citation type="submission" date="2015-05" db="EMBL/GenBank/DDBJ databases">
        <authorList>
            <person name="Tang B."/>
            <person name="Yu Y."/>
        </authorList>
    </citation>
    <scope>NUCLEOTIDE SEQUENCE [LARGE SCALE GENOMIC DNA]</scope>
    <source>
        <strain evidence="1 2">DSM 7029</strain>
    </source>
</reference>
<organism evidence="1 2">
    <name type="scientific">Caldimonas brevitalea</name>
    <dbReference type="NCBI Taxonomy" id="413882"/>
    <lineage>
        <taxon>Bacteria</taxon>
        <taxon>Pseudomonadati</taxon>
        <taxon>Pseudomonadota</taxon>
        <taxon>Betaproteobacteria</taxon>
        <taxon>Burkholderiales</taxon>
        <taxon>Sphaerotilaceae</taxon>
        <taxon>Caldimonas</taxon>
    </lineage>
</organism>
<dbReference type="RefSeq" id="WP_047194613.1">
    <property type="nucleotide sequence ID" value="NZ_CP011371.1"/>
</dbReference>
<accession>A0A0G3BNB0</accession>
<dbReference type="EMBL" id="CP011371">
    <property type="protein sequence ID" value="AKJ28836.1"/>
    <property type="molecule type" value="Genomic_DNA"/>
</dbReference>
<dbReference type="Proteomes" id="UP000035352">
    <property type="component" value="Chromosome"/>
</dbReference>
<proteinExistence type="predicted"/>